<dbReference type="eggNOG" id="COG1595">
    <property type="taxonomic scope" value="Bacteria"/>
</dbReference>
<proteinExistence type="predicted"/>
<evidence type="ECO:0008006" key="4">
    <source>
        <dbReference type="Google" id="ProtNLM"/>
    </source>
</evidence>
<evidence type="ECO:0000313" key="3">
    <source>
        <dbReference type="Proteomes" id="UP000003835"/>
    </source>
</evidence>
<protein>
    <recommendedName>
        <fullName evidence="4">Sigma-70 family RNA polymerase sigma factor</fullName>
    </recommendedName>
</protein>
<name>B4VHU6_9CYAN</name>
<evidence type="ECO:0000313" key="2">
    <source>
        <dbReference type="EMBL" id="EDX78594.1"/>
    </source>
</evidence>
<dbReference type="AlphaFoldDB" id="B4VHU6"/>
<feature type="compositionally biased region" description="Polar residues" evidence="1">
    <location>
        <begin position="1"/>
        <end position="12"/>
    </location>
</feature>
<dbReference type="RefSeq" id="WP_006098070.1">
    <property type="nucleotide sequence ID" value="NZ_DS989841.1"/>
</dbReference>
<keyword evidence="3" id="KW-1185">Reference proteome</keyword>
<reference evidence="2 3" key="1">
    <citation type="submission" date="2008-07" db="EMBL/GenBank/DDBJ databases">
        <authorList>
            <person name="Tandeau de Marsac N."/>
            <person name="Ferriera S."/>
            <person name="Johnson J."/>
            <person name="Kravitz S."/>
            <person name="Beeson K."/>
            <person name="Sutton G."/>
            <person name="Rogers Y.-H."/>
            <person name="Friedman R."/>
            <person name="Frazier M."/>
            <person name="Venter J.C."/>
        </authorList>
    </citation>
    <scope>NUCLEOTIDE SEQUENCE [LARGE SCALE GENOMIC DNA]</scope>
    <source>
        <strain evidence="2 3">PCC 7420</strain>
    </source>
</reference>
<dbReference type="EMBL" id="DS989841">
    <property type="protein sequence ID" value="EDX78594.1"/>
    <property type="molecule type" value="Genomic_DNA"/>
</dbReference>
<gene>
    <name evidence="2" type="ORF">MC7420_7247</name>
</gene>
<sequence length="238" mass="27807">MTEEFNPSTSDNRLPDNQPGDLESSHRPTIEEQMSQLVQETCKHPPNSNQRRKGLSQLIRLIHKSGKLWRGYAPYYEDALQMMWQHLCRNLCEAPRGGQYDPSRGSVTTWLNWYLKRRLQDLRSQAQVEKKWRTFPQSDEQETLNFIENIAADPDIPPILEETRHWVETDPDGELSSVHIKGRPDITCQVLILRRLPPETSWKTLADEFNCSLPTLAGFYKKQCRPRLRQFAESQGYL</sequence>
<dbReference type="Proteomes" id="UP000003835">
    <property type="component" value="Unassembled WGS sequence"/>
</dbReference>
<accession>B4VHU6</accession>
<dbReference type="STRING" id="118168.MC7420_7247"/>
<feature type="region of interest" description="Disordered" evidence="1">
    <location>
        <begin position="1"/>
        <end position="32"/>
    </location>
</feature>
<dbReference type="HOGENOM" id="CLU_077415_2_0_3"/>
<organism evidence="2 3">
    <name type="scientific">Coleofasciculus chthonoplastes PCC 7420</name>
    <dbReference type="NCBI Taxonomy" id="118168"/>
    <lineage>
        <taxon>Bacteria</taxon>
        <taxon>Bacillati</taxon>
        <taxon>Cyanobacteriota</taxon>
        <taxon>Cyanophyceae</taxon>
        <taxon>Coleofasciculales</taxon>
        <taxon>Coleofasciculaceae</taxon>
        <taxon>Coleofasciculus</taxon>
    </lineage>
</organism>
<evidence type="ECO:0000256" key="1">
    <source>
        <dbReference type="SAM" id="MobiDB-lite"/>
    </source>
</evidence>